<name>A0A2S4WL78_9BASI</name>
<evidence type="ECO:0000313" key="2">
    <source>
        <dbReference type="Proteomes" id="UP000238274"/>
    </source>
</evidence>
<dbReference type="VEuPathDB" id="FungiDB:PSHT_01168"/>
<reference evidence="2" key="2">
    <citation type="journal article" date="2018" name="BMC Genomics">
        <title>Genomic insights into host adaptation between the wheat stripe rust pathogen (Puccinia striiformis f. sp. tritici) and the barley stripe rust pathogen (Puccinia striiformis f. sp. hordei).</title>
        <authorList>
            <person name="Xia C."/>
            <person name="Wang M."/>
            <person name="Yin C."/>
            <person name="Cornejo O.E."/>
            <person name="Hulbert S.H."/>
            <person name="Chen X."/>
        </authorList>
    </citation>
    <scope>NUCLEOTIDE SEQUENCE [LARGE SCALE GENOMIC DNA]</scope>
    <source>
        <strain evidence="2">93TX-2</strain>
    </source>
</reference>
<keyword evidence="2" id="KW-1185">Reference proteome</keyword>
<proteinExistence type="predicted"/>
<comment type="caution">
    <text evidence="1">The sequence shown here is derived from an EMBL/GenBank/DDBJ whole genome shotgun (WGS) entry which is preliminary data.</text>
</comment>
<dbReference type="Proteomes" id="UP000238274">
    <property type="component" value="Unassembled WGS sequence"/>
</dbReference>
<dbReference type="AlphaFoldDB" id="A0A2S4WL78"/>
<protein>
    <submittedName>
        <fullName evidence="1">Uncharacterized protein</fullName>
    </submittedName>
</protein>
<gene>
    <name evidence="1" type="ORF">PSHT_01168</name>
</gene>
<evidence type="ECO:0000313" key="1">
    <source>
        <dbReference type="EMBL" id="POW22518.1"/>
    </source>
</evidence>
<accession>A0A2S4WL78</accession>
<organism evidence="1 2">
    <name type="scientific">Puccinia striiformis</name>
    <dbReference type="NCBI Taxonomy" id="27350"/>
    <lineage>
        <taxon>Eukaryota</taxon>
        <taxon>Fungi</taxon>
        <taxon>Dikarya</taxon>
        <taxon>Basidiomycota</taxon>
        <taxon>Pucciniomycotina</taxon>
        <taxon>Pucciniomycetes</taxon>
        <taxon>Pucciniales</taxon>
        <taxon>Pucciniaceae</taxon>
        <taxon>Puccinia</taxon>
    </lineage>
</organism>
<sequence length="133" mass="14687">MVNSLHSGIENVRSMTFDQQLKYCTSKIILCSILSVIKSTNEYLLSQLSGPEMSLVPIDAPLDVSRGSHRRSTSTGNYIHKEVTSARKGTALALLDNAGHENYLKADERLLFITISIDVLIVKPLTASRQNLI</sequence>
<reference evidence="2" key="3">
    <citation type="journal article" date="2018" name="Mol. Plant Microbe Interact.">
        <title>Genome sequence resources for the wheat stripe rust pathogen (Puccinia striiformis f. sp. tritici) and the barley stripe rust pathogen (Puccinia striiformis f. sp. hordei).</title>
        <authorList>
            <person name="Xia C."/>
            <person name="Wang M."/>
            <person name="Yin C."/>
            <person name="Cornejo O.E."/>
            <person name="Hulbert S.H."/>
            <person name="Chen X."/>
        </authorList>
    </citation>
    <scope>NUCLEOTIDE SEQUENCE [LARGE SCALE GENOMIC DNA]</scope>
    <source>
        <strain evidence="2">93TX-2</strain>
    </source>
</reference>
<dbReference type="EMBL" id="PKSM01000009">
    <property type="protein sequence ID" value="POW22518.1"/>
    <property type="molecule type" value="Genomic_DNA"/>
</dbReference>
<reference evidence="1 2" key="1">
    <citation type="submission" date="2017-12" db="EMBL/GenBank/DDBJ databases">
        <title>Gene loss provides genomic basis for host adaptation in cereal stripe rust fungi.</title>
        <authorList>
            <person name="Xia C."/>
        </authorList>
    </citation>
    <scope>NUCLEOTIDE SEQUENCE [LARGE SCALE GENOMIC DNA]</scope>
    <source>
        <strain evidence="1 2">93TX-2</strain>
    </source>
</reference>
<dbReference type="VEuPathDB" id="FungiDB:PSTT_01654"/>